<reference evidence="2" key="1">
    <citation type="journal article" date="2022" name="G3 (Bethesda)">
        <title>High quality genome of the basidiomycete yeast Dioszegia hungarica PDD-24b-2 isolated from cloud water.</title>
        <authorList>
            <person name="Jarrige D."/>
            <person name="Haridas S."/>
            <person name="Bleykasten-Grosshans C."/>
            <person name="Joly M."/>
            <person name="Nadalig T."/>
            <person name="Sancelme M."/>
            <person name="Vuilleumier S."/>
            <person name="Grigoriev I.V."/>
            <person name="Amato P."/>
            <person name="Bringel F."/>
        </authorList>
    </citation>
    <scope>NUCLEOTIDE SEQUENCE</scope>
    <source>
        <strain evidence="2">PDD-24b-2</strain>
    </source>
</reference>
<evidence type="ECO:0008006" key="4">
    <source>
        <dbReference type="Google" id="ProtNLM"/>
    </source>
</evidence>
<feature type="region of interest" description="Disordered" evidence="1">
    <location>
        <begin position="46"/>
        <end position="135"/>
    </location>
</feature>
<protein>
    <recommendedName>
        <fullName evidence="4">WW domain-containing protein</fullName>
    </recommendedName>
</protein>
<feature type="compositionally biased region" description="Polar residues" evidence="1">
    <location>
        <begin position="1"/>
        <end position="10"/>
    </location>
</feature>
<gene>
    <name evidence="2" type="ORF">MKK02DRAFT_43578</name>
</gene>
<organism evidence="2 3">
    <name type="scientific">Dioszegia hungarica</name>
    <dbReference type="NCBI Taxonomy" id="4972"/>
    <lineage>
        <taxon>Eukaryota</taxon>
        <taxon>Fungi</taxon>
        <taxon>Dikarya</taxon>
        <taxon>Basidiomycota</taxon>
        <taxon>Agaricomycotina</taxon>
        <taxon>Tremellomycetes</taxon>
        <taxon>Tremellales</taxon>
        <taxon>Bulleribasidiaceae</taxon>
        <taxon>Dioszegia</taxon>
    </lineage>
</organism>
<keyword evidence="3" id="KW-1185">Reference proteome</keyword>
<proteinExistence type="predicted"/>
<sequence length="250" mass="26763">MTTSLDNLNSRAADEVTLNGDAAVDMKAELDDERRDVPEGWVRAFDRKSGHHFYAPSNASGKDDSTWTHPYDSSTYLASLPADHPASPRSSAAQALKQKAADEQATSTSGAPKEGGWLSKLGKAIGGEGPSAEEKRAIKDAEENFAKRMEALMSGDITVLGIKQKYAADPFAYPAPTASFDRKAASGVEYAYGYRGEYQRKYTRELGYDRIAKQAGGLSGYIDGVLQGAGVPVAGFNAKTGYGYTGEVKK</sequence>
<name>A0AA38HAI0_9TREE</name>
<feature type="region of interest" description="Disordered" evidence="1">
    <location>
        <begin position="1"/>
        <end position="23"/>
    </location>
</feature>
<dbReference type="GeneID" id="77731705"/>
<evidence type="ECO:0000313" key="2">
    <source>
        <dbReference type="EMBL" id="KAI9637652.1"/>
    </source>
</evidence>
<dbReference type="RefSeq" id="XP_052947429.1">
    <property type="nucleotide sequence ID" value="XM_053092500.1"/>
</dbReference>
<feature type="compositionally biased region" description="Polar residues" evidence="1">
    <location>
        <begin position="67"/>
        <end position="77"/>
    </location>
</feature>
<evidence type="ECO:0000256" key="1">
    <source>
        <dbReference type="SAM" id="MobiDB-lite"/>
    </source>
</evidence>
<evidence type="ECO:0000313" key="3">
    <source>
        <dbReference type="Proteomes" id="UP001164286"/>
    </source>
</evidence>
<dbReference type="Proteomes" id="UP001164286">
    <property type="component" value="Unassembled WGS sequence"/>
</dbReference>
<comment type="caution">
    <text evidence="2">The sequence shown here is derived from an EMBL/GenBank/DDBJ whole genome shotgun (WGS) entry which is preliminary data.</text>
</comment>
<accession>A0AA38HAI0</accession>
<dbReference type="EMBL" id="JAKWFO010000004">
    <property type="protein sequence ID" value="KAI9637652.1"/>
    <property type="molecule type" value="Genomic_DNA"/>
</dbReference>
<dbReference type="AlphaFoldDB" id="A0AA38HAI0"/>